<dbReference type="Gene3D" id="1.10.1040.10">
    <property type="entry name" value="N-(1-d-carboxylethyl)-l-norvaline Dehydrogenase, domain 2"/>
    <property type="match status" value="1"/>
</dbReference>
<dbReference type="GO" id="GO:0046872">
    <property type="term" value="F:metal ion binding"/>
    <property type="evidence" value="ECO:0007669"/>
    <property type="project" value="UniProtKB-KW"/>
</dbReference>
<dbReference type="InterPro" id="IPR037315">
    <property type="entry name" value="EXO1_H3TH"/>
</dbReference>
<dbReference type="GO" id="GO:0003677">
    <property type="term" value="F:DNA binding"/>
    <property type="evidence" value="ECO:0007669"/>
    <property type="project" value="UniProtKB-KW"/>
</dbReference>
<dbReference type="GO" id="GO:0005634">
    <property type="term" value="C:nucleus"/>
    <property type="evidence" value="ECO:0007669"/>
    <property type="project" value="UniProtKB-SubCell"/>
</dbReference>
<keyword evidence="13" id="KW-0238">DNA-binding</keyword>
<feature type="compositionally biased region" description="Low complexity" evidence="18">
    <location>
        <begin position="377"/>
        <end position="386"/>
    </location>
</feature>
<evidence type="ECO:0000256" key="12">
    <source>
        <dbReference type="ARBA" id="ARBA00022881"/>
    </source>
</evidence>
<evidence type="ECO:0000256" key="18">
    <source>
        <dbReference type="SAM" id="MobiDB-lite"/>
    </source>
</evidence>
<keyword evidence="17" id="KW-0802">TPR repeat</keyword>
<evidence type="ECO:0000256" key="2">
    <source>
        <dbReference type="ARBA" id="ARBA00004123"/>
    </source>
</evidence>
<gene>
    <name evidence="21" type="primary">EXO1_2</name>
    <name evidence="21" type="ORF">FOL47_010744</name>
</gene>
<dbReference type="Gene3D" id="3.40.50.1010">
    <property type="entry name" value="5'-nuclease"/>
    <property type="match status" value="2"/>
</dbReference>
<keyword evidence="7" id="KW-0255">Endonuclease</keyword>
<keyword evidence="4" id="KW-0597">Phosphoprotein</keyword>
<keyword evidence="11" id="KW-0460">Magnesium</keyword>
<evidence type="ECO:0000256" key="3">
    <source>
        <dbReference type="ARBA" id="ARBA00010563"/>
    </source>
</evidence>
<dbReference type="SUPFAM" id="SSF88723">
    <property type="entry name" value="PIN domain-like"/>
    <property type="match status" value="1"/>
</dbReference>
<dbReference type="EMBL" id="JAAPAO010000086">
    <property type="protein sequence ID" value="KAF4673303.1"/>
    <property type="molecule type" value="Genomic_DNA"/>
</dbReference>
<evidence type="ECO:0000256" key="5">
    <source>
        <dbReference type="ARBA" id="ARBA00022722"/>
    </source>
</evidence>
<sequence>MGINGLLKTLEQLQRPISQDLSDYRDKRVAVDTYVWLHRGLQAGNAAMDVVTGKATSLHLNYCVRRLEALLASGVAEVILARELGLEYRKAGNYGAARKMFTRAADVSPEMAADLIALIRSRDFGPRVRWIVAPYEADAQLAYLALNGLVDAVISEDSDLLPFGCPHVVYKLDLLVSAGRARPGCRSGVSIALPSRMLPEGAPNSQASSNDDVGDGVCRFSRDSFLHYCVLAGCDYLPSVTGMGPKKAYGFVLRGGPNISRIMNLAQIAGFEFPEGYADMFERAILTFRHQTVWCPLTRKLRPLLDLDDTIHYPTETRQFWGRLYSNPEAEQVADGLLHPETKMPFRHRPLPPVRAAHVRCGKWTQKQQPAAKSRRSSISSSSASRQPVHRVSSLEVMFKASEHRQRESKTLIKPVQVECIDLDAEDSESQPPPRKRKRSEEAAVTKRMDSHCLLMQVVREVSEARSPFLANNTNSRVSLPVSSTNPKLEPVSLTSSSPPAGEARRTPRGTGEPCVAASPLDHLNEFRNPDGGQRPRRQYTSSAMERASSIAKHVTPQYRVITIVGGGNSGHICASLVHGNTRGQVRVQLLTSKPEVWTTTPVVRFPDGSCQEGKVDKVSSDPNEVLPNSDLVLWTGPVNATKEVGASTDFTGAKSLQIFEAIKPFVNIDRTVVGTIFAQGLVHVLAQRVFGPDVKFFALRNIPWLCRTISVGRECEVVGPKSSIECALINLPPQWIPVNLQPLFLVRSYDRSGPTIEALEDFCPIVFNPANQIIHPATYWGLFRKWLPGKPLRGESKPRVWLYRGMDELSGQILEALDEELQDIKTAYFKATGKGERRSHTTAVIRPRVLPRSAKVEG</sequence>
<evidence type="ECO:0000256" key="13">
    <source>
        <dbReference type="ARBA" id="ARBA00023125"/>
    </source>
</evidence>
<evidence type="ECO:0000256" key="15">
    <source>
        <dbReference type="ARBA" id="ARBA00023204"/>
    </source>
</evidence>
<dbReference type="Gene3D" id="3.40.50.720">
    <property type="entry name" value="NAD(P)-binding Rossmann-like Domain"/>
    <property type="match status" value="1"/>
</dbReference>
<dbReference type="InterPro" id="IPR029060">
    <property type="entry name" value="PIN-like_dom_sf"/>
</dbReference>
<comment type="caution">
    <text evidence="21">The sequence shown here is derived from an EMBL/GenBank/DDBJ whole genome shotgun (WGS) entry which is preliminary data.</text>
</comment>
<comment type="subcellular location">
    <subcellularLocation>
        <location evidence="2">Nucleus</location>
    </subcellularLocation>
</comment>
<keyword evidence="9" id="KW-0378">Hydrolase</keyword>
<dbReference type="PRINTS" id="PR00853">
    <property type="entry name" value="XPGRADSUPER"/>
</dbReference>
<dbReference type="CDD" id="cd09857">
    <property type="entry name" value="PIN_EXO1"/>
    <property type="match status" value="1"/>
</dbReference>
<evidence type="ECO:0000256" key="17">
    <source>
        <dbReference type="PROSITE-ProRule" id="PRU00339"/>
    </source>
</evidence>
<evidence type="ECO:0000256" key="7">
    <source>
        <dbReference type="ARBA" id="ARBA00022759"/>
    </source>
</evidence>
<evidence type="ECO:0000256" key="10">
    <source>
        <dbReference type="ARBA" id="ARBA00022839"/>
    </source>
</evidence>
<keyword evidence="14" id="KW-0496">Mitochondrion</keyword>
<feature type="region of interest" description="Disordered" evidence="18">
    <location>
        <begin position="474"/>
        <end position="540"/>
    </location>
</feature>
<evidence type="ECO:0000259" key="20">
    <source>
        <dbReference type="SMART" id="SM00485"/>
    </source>
</evidence>
<keyword evidence="10" id="KW-0269">Exonuclease</keyword>
<protein>
    <submittedName>
        <fullName evidence="21">Rad2 nuclease</fullName>
    </submittedName>
</protein>
<dbReference type="InterPro" id="IPR008918">
    <property type="entry name" value="HhH2"/>
</dbReference>
<evidence type="ECO:0000256" key="9">
    <source>
        <dbReference type="ARBA" id="ARBA00022801"/>
    </source>
</evidence>
<keyword evidence="15" id="KW-0234">DNA repair</keyword>
<evidence type="ECO:0000256" key="6">
    <source>
        <dbReference type="ARBA" id="ARBA00022723"/>
    </source>
</evidence>
<feature type="compositionally biased region" description="Polar residues" evidence="18">
    <location>
        <begin position="474"/>
        <end position="499"/>
    </location>
</feature>
<dbReference type="CDD" id="cd09908">
    <property type="entry name" value="H3TH_EXO1"/>
    <property type="match status" value="1"/>
</dbReference>
<comment type="similarity">
    <text evidence="3">Belongs to the XPG/RAD2 endonuclease family. EXO1 subfamily.</text>
</comment>
<evidence type="ECO:0000256" key="1">
    <source>
        <dbReference type="ARBA" id="ARBA00001946"/>
    </source>
</evidence>
<evidence type="ECO:0000313" key="22">
    <source>
        <dbReference type="Proteomes" id="UP000591131"/>
    </source>
</evidence>
<dbReference type="InterPro" id="IPR044752">
    <property type="entry name" value="PIN-like_EXO1"/>
</dbReference>
<keyword evidence="8" id="KW-0227">DNA damage</keyword>
<comment type="cofactor">
    <cofactor evidence="1">
        <name>Mg(2+)</name>
        <dbReference type="ChEBI" id="CHEBI:18420"/>
    </cofactor>
</comment>
<keyword evidence="5" id="KW-0540">Nuclease</keyword>
<evidence type="ECO:0000256" key="11">
    <source>
        <dbReference type="ARBA" id="ARBA00022842"/>
    </source>
</evidence>
<dbReference type="OrthoDB" id="433032at2759"/>
<feature type="repeat" description="TPR" evidence="17">
    <location>
        <begin position="78"/>
        <end position="111"/>
    </location>
</feature>
<name>A0A7J6MNY6_PERCH</name>
<evidence type="ECO:0000256" key="16">
    <source>
        <dbReference type="ARBA" id="ARBA00023242"/>
    </source>
</evidence>
<feature type="domain" description="XPG N-terminal" evidence="20">
    <location>
        <begin position="1"/>
        <end position="96"/>
    </location>
</feature>
<dbReference type="SUPFAM" id="SSF47807">
    <property type="entry name" value="5' to 3' exonuclease, C-terminal subdomain"/>
    <property type="match status" value="1"/>
</dbReference>
<evidence type="ECO:0000313" key="21">
    <source>
        <dbReference type="EMBL" id="KAF4673303.1"/>
    </source>
</evidence>
<reference evidence="21 22" key="1">
    <citation type="submission" date="2020-04" db="EMBL/GenBank/DDBJ databases">
        <title>Perkinsus chesapeaki whole genome sequence.</title>
        <authorList>
            <person name="Bogema D.R."/>
        </authorList>
    </citation>
    <scope>NUCLEOTIDE SEQUENCE [LARGE SCALE GENOMIC DNA]</scope>
    <source>
        <strain evidence="21">ATCC PRA-425</strain>
    </source>
</reference>
<dbReference type="SMART" id="SM00484">
    <property type="entry name" value="XPGI"/>
    <property type="match status" value="1"/>
</dbReference>
<evidence type="ECO:0000256" key="8">
    <source>
        <dbReference type="ARBA" id="ARBA00022763"/>
    </source>
</evidence>
<dbReference type="InterPro" id="IPR006084">
    <property type="entry name" value="XPG/Rad2"/>
</dbReference>
<dbReference type="Pfam" id="PF00752">
    <property type="entry name" value="XPG_N"/>
    <property type="match status" value="1"/>
</dbReference>
<dbReference type="PANTHER" id="PTHR11081:SF9">
    <property type="entry name" value="FLAP ENDONUCLEASE 1"/>
    <property type="match status" value="1"/>
</dbReference>
<accession>A0A7J6MNY6</accession>
<feature type="compositionally biased region" description="Basic and acidic residues" evidence="18">
    <location>
        <begin position="439"/>
        <end position="448"/>
    </location>
</feature>
<dbReference type="PANTHER" id="PTHR11081">
    <property type="entry name" value="FLAP ENDONUCLEASE FAMILY MEMBER"/>
    <property type="match status" value="1"/>
</dbReference>
<feature type="domain" description="XPG-I" evidence="19">
    <location>
        <begin position="122"/>
        <end position="200"/>
    </location>
</feature>
<dbReference type="InterPro" id="IPR019734">
    <property type="entry name" value="TPR_rpt"/>
</dbReference>
<organism evidence="21 22">
    <name type="scientific">Perkinsus chesapeaki</name>
    <name type="common">Clam parasite</name>
    <name type="synonym">Perkinsus andrewsi</name>
    <dbReference type="NCBI Taxonomy" id="330153"/>
    <lineage>
        <taxon>Eukaryota</taxon>
        <taxon>Sar</taxon>
        <taxon>Alveolata</taxon>
        <taxon>Perkinsozoa</taxon>
        <taxon>Perkinsea</taxon>
        <taxon>Perkinsida</taxon>
        <taxon>Perkinsidae</taxon>
        <taxon>Perkinsus</taxon>
    </lineage>
</organism>
<dbReference type="Gene3D" id="1.10.150.20">
    <property type="entry name" value="5' to 3' exonuclease, C-terminal subdomain"/>
    <property type="match status" value="1"/>
</dbReference>
<dbReference type="Proteomes" id="UP000591131">
    <property type="component" value="Unassembled WGS sequence"/>
</dbReference>
<keyword evidence="16" id="KW-0539">Nucleus</keyword>
<dbReference type="InterPro" id="IPR006086">
    <property type="entry name" value="XPG-I_dom"/>
</dbReference>
<dbReference type="InterPro" id="IPR036279">
    <property type="entry name" value="5-3_exonuclease_C_sf"/>
</dbReference>
<dbReference type="InterPro" id="IPR013328">
    <property type="entry name" value="6PGD_dom2"/>
</dbReference>
<evidence type="ECO:0000256" key="4">
    <source>
        <dbReference type="ARBA" id="ARBA00022553"/>
    </source>
</evidence>
<keyword evidence="12" id="KW-0267">Excision nuclease</keyword>
<dbReference type="GO" id="GO:0035312">
    <property type="term" value="F:5'-3' DNA exonuclease activity"/>
    <property type="evidence" value="ECO:0007669"/>
    <property type="project" value="InterPro"/>
</dbReference>
<proteinExistence type="inferred from homology"/>
<evidence type="ECO:0000256" key="14">
    <source>
        <dbReference type="ARBA" id="ARBA00023128"/>
    </source>
</evidence>
<keyword evidence="22" id="KW-1185">Reference proteome</keyword>
<dbReference type="GO" id="GO:0017108">
    <property type="term" value="F:5'-flap endonuclease activity"/>
    <property type="evidence" value="ECO:0007669"/>
    <property type="project" value="TreeGrafter"/>
</dbReference>
<dbReference type="GO" id="GO:0006281">
    <property type="term" value="P:DNA repair"/>
    <property type="evidence" value="ECO:0007669"/>
    <property type="project" value="UniProtKB-KW"/>
</dbReference>
<dbReference type="AlphaFoldDB" id="A0A7J6MNY6"/>
<dbReference type="InterPro" id="IPR006085">
    <property type="entry name" value="XPG_DNA_repair_N"/>
</dbReference>
<evidence type="ECO:0000259" key="19">
    <source>
        <dbReference type="SMART" id="SM00484"/>
    </source>
</evidence>
<dbReference type="Pfam" id="PF00867">
    <property type="entry name" value="XPG_I"/>
    <property type="match status" value="1"/>
</dbReference>
<dbReference type="PROSITE" id="PS50005">
    <property type="entry name" value="TPR"/>
    <property type="match status" value="1"/>
</dbReference>
<dbReference type="SMART" id="SM00485">
    <property type="entry name" value="XPGN"/>
    <property type="match status" value="1"/>
</dbReference>
<dbReference type="SMART" id="SM00279">
    <property type="entry name" value="HhH2"/>
    <property type="match status" value="1"/>
</dbReference>
<feature type="region of interest" description="Disordered" evidence="18">
    <location>
        <begin position="360"/>
        <end position="391"/>
    </location>
</feature>
<feature type="region of interest" description="Disordered" evidence="18">
    <location>
        <begin position="423"/>
        <end position="448"/>
    </location>
</feature>
<keyword evidence="6" id="KW-0479">Metal-binding</keyword>